<accession>A0A6A3GW51</accession>
<evidence type="ECO:0000313" key="2">
    <source>
        <dbReference type="EMBL" id="KAE8961028.1"/>
    </source>
</evidence>
<feature type="compositionally biased region" description="Basic and acidic residues" evidence="1">
    <location>
        <begin position="143"/>
        <end position="154"/>
    </location>
</feature>
<comment type="caution">
    <text evidence="2">The sequence shown here is derived from an EMBL/GenBank/DDBJ whole genome shotgun (WGS) entry which is preliminary data.</text>
</comment>
<feature type="region of interest" description="Disordered" evidence="1">
    <location>
        <begin position="1"/>
        <end position="36"/>
    </location>
</feature>
<feature type="compositionally biased region" description="Basic and acidic residues" evidence="1">
    <location>
        <begin position="217"/>
        <end position="239"/>
    </location>
</feature>
<name>A0A6A3GW51_9STRA</name>
<proteinExistence type="predicted"/>
<dbReference type="AlphaFoldDB" id="A0A6A3GW51"/>
<feature type="non-terminal residue" evidence="2">
    <location>
        <position position="559"/>
    </location>
</feature>
<feature type="compositionally biased region" description="Basic and acidic residues" evidence="1">
    <location>
        <begin position="20"/>
        <end position="36"/>
    </location>
</feature>
<evidence type="ECO:0000313" key="3">
    <source>
        <dbReference type="Proteomes" id="UP000429607"/>
    </source>
</evidence>
<dbReference type="Proteomes" id="UP000429607">
    <property type="component" value="Unassembled WGS sequence"/>
</dbReference>
<feature type="region of interest" description="Disordered" evidence="1">
    <location>
        <begin position="187"/>
        <end position="276"/>
    </location>
</feature>
<organism evidence="2 3">
    <name type="scientific">Phytophthora rubi</name>
    <dbReference type="NCBI Taxonomy" id="129364"/>
    <lineage>
        <taxon>Eukaryota</taxon>
        <taxon>Sar</taxon>
        <taxon>Stramenopiles</taxon>
        <taxon>Oomycota</taxon>
        <taxon>Peronosporomycetes</taxon>
        <taxon>Peronosporales</taxon>
        <taxon>Peronosporaceae</taxon>
        <taxon>Phytophthora</taxon>
    </lineage>
</organism>
<feature type="compositionally biased region" description="Acidic residues" evidence="1">
    <location>
        <begin position="267"/>
        <end position="276"/>
    </location>
</feature>
<feature type="compositionally biased region" description="Pro residues" evidence="1">
    <location>
        <begin position="201"/>
        <end position="215"/>
    </location>
</feature>
<dbReference type="EMBL" id="QXFV01006581">
    <property type="protein sequence ID" value="KAE8961028.1"/>
    <property type="molecule type" value="Genomic_DNA"/>
</dbReference>
<feature type="region of interest" description="Disordered" evidence="1">
    <location>
        <begin position="468"/>
        <end position="489"/>
    </location>
</feature>
<feature type="compositionally biased region" description="Basic and acidic residues" evidence="1">
    <location>
        <begin position="476"/>
        <end position="489"/>
    </location>
</feature>
<reference evidence="2 3" key="1">
    <citation type="submission" date="2018-09" db="EMBL/GenBank/DDBJ databases">
        <title>Genomic investigation of the strawberry pathogen Phytophthora fragariae indicates pathogenicity is determined by transcriptional variation in three key races.</title>
        <authorList>
            <person name="Adams T.M."/>
            <person name="Armitage A.D."/>
            <person name="Sobczyk M.K."/>
            <person name="Bates H.J."/>
            <person name="Dunwell J.M."/>
            <person name="Nellist C.F."/>
            <person name="Harrison R.J."/>
        </authorList>
    </citation>
    <scope>NUCLEOTIDE SEQUENCE [LARGE SCALE GENOMIC DNA]</scope>
    <source>
        <strain evidence="2 3">SCRP249</strain>
    </source>
</reference>
<evidence type="ECO:0000256" key="1">
    <source>
        <dbReference type="SAM" id="MobiDB-lite"/>
    </source>
</evidence>
<gene>
    <name evidence="2" type="ORF">PR001_g30174</name>
</gene>
<feature type="region of interest" description="Disordered" evidence="1">
    <location>
        <begin position="93"/>
        <end position="154"/>
    </location>
</feature>
<protein>
    <submittedName>
        <fullName evidence="2">Uncharacterized protein</fullName>
    </submittedName>
</protein>
<sequence length="559" mass="61330">MPYETVASIPTNDYYDDEAACDKESTPEPDHDQVKNPEVDACILQTASVMTACDKVSTPEPEHDYEENPEVEVCMMQAASVMTACDKMSTPATPFTTARDLESAPEPDPDCEPTLLPDARATQAASETSARGEAFAPEPAAVRPDEAFLPDDRPDRSVNAVRVLFQRPSCEPDSNRTVIYESFGMKPGWGPARAAESNPAPVTPAKPPESPPPLVEAPREEGIDEPERVPKRADPDDMKTAAPHARVFTAGELDALENGEPSAVADEKEEYEKESEELLFPLDEIELQRRMKTNAEQQKELSLSELSALLDIPEEKLTRTRDSSPGVLSSPEYWLQWYKETLAASEAAKRANRDFRSAPEDENHAPTVTSVRDEAVIERFTEVGGDSSRTTRTETSKSTVVNEETVTENIAILLQPGGASTIASVRTPTPATTESVSPSRWRALVRRAAYLLVKGEEPIDNSPCATCLSPPSPRSKGVEELEAEARRPDDGLPERARAVVDHFGLTNDERVIEQIVSEVLEAYSRNAAQILAKVVERGLRCPRCRSLSELPKRVGVAKR</sequence>